<comment type="caution">
    <text evidence="13">The sequence shown here is derived from an EMBL/GenBank/DDBJ whole genome shotgun (WGS) entry which is preliminary data.</text>
</comment>
<dbReference type="NCBIfam" id="TIGR00693">
    <property type="entry name" value="thiE"/>
    <property type="match status" value="1"/>
</dbReference>
<evidence type="ECO:0000256" key="9">
    <source>
        <dbReference type="HAMAP-Rule" id="MF_00097"/>
    </source>
</evidence>
<keyword evidence="2 9" id="KW-0808">Transferase</keyword>
<feature type="binding site" evidence="9">
    <location>
        <begin position="132"/>
        <end position="134"/>
    </location>
    <ligand>
        <name>2-[(2R,5Z)-2-carboxy-4-methylthiazol-5(2H)-ylidene]ethyl phosphate</name>
        <dbReference type="ChEBI" id="CHEBI:62899"/>
    </ligand>
</feature>
<accession>A0A7V3ZWT3</accession>
<dbReference type="GO" id="GO:0009228">
    <property type="term" value="P:thiamine biosynthetic process"/>
    <property type="evidence" value="ECO:0007669"/>
    <property type="project" value="UniProtKB-KW"/>
</dbReference>
<evidence type="ECO:0000259" key="12">
    <source>
        <dbReference type="Pfam" id="PF02581"/>
    </source>
</evidence>
<dbReference type="EMBL" id="DTDJ01000011">
    <property type="protein sequence ID" value="HGL16876.1"/>
    <property type="molecule type" value="Genomic_DNA"/>
</dbReference>
<feature type="binding site" evidence="9">
    <location>
        <position position="106"/>
    </location>
    <ligand>
        <name>4-amino-2-methyl-5-(diphosphooxymethyl)pyrimidine</name>
        <dbReference type="ChEBI" id="CHEBI:57841"/>
    </ligand>
</feature>
<evidence type="ECO:0000256" key="1">
    <source>
        <dbReference type="ARBA" id="ARBA00005165"/>
    </source>
</evidence>
<dbReference type="Gene3D" id="3.20.20.70">
    <property type="entry name" value="Aldolase class I"/>
    <property type="match status" value="1"/>
</dbReference>
<keyword evidence="3 9" id="KW-0479">Metal-binding</keyword>
<evidence type="ECO:0000256" key="10">
    <source>
        <dbReference type="RuleBase" id="RU003826"/>
    </source>
</evidence>
<evidence type="ECO:0000256" key="8">
    <source>
        <dbReference type="ARBA" id="ARBA00047883"/>
    </source>
</evidence>
<sequence>MKDILKLYLIADYLYYDENFYDKVKEAIKGGVTAVQFRFKGIEDRLAFEIAKNLREICEENGVAFFINNRPDFAILLDADGVHVGQDDLPVQEVKRIACGKIVGVSVGNEFEYEKVKDMPFDYLSFGSVFSTPTKSDAGEPIGLERLKRLVEITPDVPKIAIGGISEENALSVIKTGVCGIAVSSAIMKSTSPYESAKRLREIVENGLKDRNPKANF</sequence>
<dbReference type="CDD" id="cd00564">
    <property type="entry name" value="TMP_TenI"/>
    <property type="match status" value="1"/>
</dbReference>
<dbReference type="GO" id="GO:0005737">
    <property type="term" value="C:cytoplasm"/>
    <property type="evidence" value="ECO:0007669"/>
    <property type="project" value="TreeGrafter"/>
</dbReference>
<dbReference type="GO" id="GO:0000287">
    <property type="term" value="F:magnesium ion binding"/>
    <property type="evidence" value="ECO:0007669"/>
    <property type="project" value="UniProtKB-UniRule"/>
</dbReference>
<dbReference type="EC" id="2.5.1.3" evidence="9"/>
<keyword evidence="4 9" id="KW-0460">Magnesium</keyword>
<dbReference type="PANTHER" id="PTHR20857">
    <property type="entry name" value="THIAMINE-PHOSPHATE PYROPHOSPHORYLASE"/>
    <property type="match status" value="1"/>
</dbReference>
<evidence type="ECO:0000256" key="3">
    <source>
        <dbReference type="ARBA" id="ARBA00022723"/>
    </source>
</evidence>
<organism evidence="13">
    <name type="scientific">candidate division WOR-3 bacterium</name>
    <dbReference type="NCBI Taxonomy" id="2052148"/>
    <lineage>
        <taxon>Bacteria</taxon>
        <taxon>Bacteria division WOR-3</taxon>
    </lineage>
</organism>
<comment type="catalytic activity">
    <reaction evidence="7 9 10">
        <text>2-(2-carboxy-4-methylthiazol-5-yl)ethyl phosphate + 4-amino-2-methyl-5-(diphosphooxymethyl)pyrimidine + 2 H(+) = thiamine phosphate + CO2 + diphosphate</text>
        <dbReference type="Rhea" id="RHEA:47848"/>
        <dbReference type="ChEBI" id="CHEBI:15378"/>
        <dbReference type="ChEBI" id="CHEBI:16526"/>
        <dbReference type="ChEBI" id="CHEBI:33019"/>
        <dbReference type="ChEBI" id="CHEBI:37575"/>
        <dbReference type="ChEBI" id="CHEBI:57841"/>
        <dbReference type="ChEBI" id="CHEBI:62890"/>
        <dbReference type="EC" id="2.5.1.3"/>
    </reaction>
</comment>
<feature type="binding site" evidence="9">
    <location>
        <position position="164"/>
    </location>
    <ligand>
        <name>2-[(2R,5Z)-2-carboxy-4-methylthiazol-5(2H)-ylidene]ethyl phosphate</name>
        <dbReference type="ChEBI" id="CHEBI:62899"/>
    </ligand>
</feature>
<reference evidence="13" key="1">
    <citation type="journal article" date="2020" name="mSystems">
        <title>Genome- and Community-Level Interaction Insights into Carbon Utilization and Element Cycling Functions of Hydrothermarchaeota in Hydrothermal Sediment.</title>
        <authorList>
            <person name="Zhou Z."/>
            <person name="Liu Y."/>
            <person name="Xu W."/>
            <person name="Pan J."/>
            <person name="Luo Z.H."/>
            <person name="Li M."/>
        </authorList>
    </citation>
    <scope>NUCLEOTIDE SEQUENCE [LARGE SCALE GENOMIC DNA]</scope>
    <source>
        <strain evidence="13">SpSt-69</strain>
    </source>
</reference>
<dbReference type="InterPro" id="IPR034291">
    <property type="entry name" value="TMP_synthase"/>
</dbReference>
<feature type="binding site" evidence="9">
    <location>
        <position position="88"/>
    </location>
    <ligand>
        <name>Mg(2+)</name>
        <dbReference type="ChEBI" id="CHEBI:18420"/>
    </ligand>
</feature>
<dbReference type="GO" id="GO:0004789">
    <property type="term" value="F:thiamine-phosphate diphosphorylase activity"/>
    <property type="evidence" value="ECO:0007669"/>
    <property type="project" value="UniProtKB-UniRule"/>
</dbReference>
<protein>
    <recommendedName>
        <fullName evidence="9">Thiamine-phosphate synthase</fullName>
        <shortName evidence="9">TP synthase</shortName>
        <shortName evidence="9">TPS</shortName>
        <ecNumber evidence="9">2.5.1.3</ecNumber>
    </recommendedName>
    <alternativeName>
        <fullName evidence="9">Thiamine-phosphate pyrophosphorylase</fullName>
        <shortName evidence="9">TMP pyrophosphorylase</shortName>
        <shortName evidence="9">TMP-PPase</shortName>
    </alternativeName>
</protein>
<evidence type="ECO:0000256" key="2">
    <source>
        <dbReference type="ARBA" id="ARBA00022679"/>
    </source>
</evidence>
<dbReference type="SUPFAM" id="SSF51391">
    <property type="entry name" value="Thiamin phosphate synthase"/>
    <property type="match status" value="1"/>
</dbReference>
<name>A0A7V3ZWT3_UNCW3</name>
<evidence type="ECO:0000313" key="13">
    <source>
        <dbReference type="EMBL" id="HGL16876.1"/>
    </source>
</evidence>
<dbReference type="FunFam" id="3.20.20.70:FF:000096">
    <property type="entry name" value="Thiamine-phosphate synthase"/>
    <property type="match status" value="1"/>
</dbReference>
<dbReference type="UniPathway" id="UPA00060">
    <property type="reaction ID" value="UER00141"/>
</dbReference>
<feature type="binding site" evidence="9">
    <location>
        <position position="135"/>
    </location>
    <ligand>
        <name>4-amino-2-methyl-5-(diphosphooxymethyl)pyrimidine</name>
        <dbReference type="ChEBI" id="CHEBI:57841"/>
    </ligand>
</feature>
<proteinExistence type="inferred from homology"/>
<dbReference type="InterPro" id="IPR022998">
    <property type="entry name" value="ThiamineP_synth_TenI"/>
</dbReference>
<evidence type="ECO:0000256" key="7">
    <source>
        <dbReference type="ARBA" id="ARBA00047851"/>
    </source>
</evidence>
<dbReference type="AlphaFoldDB" id="A0A7V3ZWT3"/>
<comment type="caution">
    <text evidence="9">Lacks conserved residue(s) required for the propagation of feature annotation.</text>
</comment>
<comment type="function">
    <text evidence="9">Condenses 4-methyl-5-(beta-hydroxyethyl)thiazole monophosphate (THZ-P) and 2-methyl-4-amino-5-hydroxymethyl pyrimidine pyrophosphate (HMP-PP) to form thiamine monophosphate (TMP).</text>
</comment>
<feature type="binding site" evidence="9">
    <location>
        <begin position="36"/>
        <end position="40"/>
    </location>
    <ligand>
        <name>4-amino-2-methyl-5-(diphosphooxymethyl)pyrimidine</name>
        <dbReference type="ChEBI" id="CHEBI:57841"/>
    </ligand>
</feature>
<dbReference type="InterPro" id="IPR013785">
    <property type="entry name" value="Aldolase_TIM"/>
</dbReference>
<evidence type="ECO:0000256" key="6">
    <source>
        <dbReference type="ARBA" id="ARBA00047334"/>
    </source>
</evidence>
<comment type="catalytic activity">
    <reaction evidence="8 9 10">
        <text>2-[(2R,5Z)-2-carboxy-4-methylthiazol-5(2H)-ylidene]ethyl phosphate + 4-amino-2-methyl-5-(diphosphooxymethyl)pyrimidine + 2 H(+) = thiamine phosphate + CO2 + diphosphate</text>
        <dbReference type="Rhea" id="RHEA:47844"/>
        <dbReference type="ChEBI" id="CHEBI:15378"/>
        <dbReference type="ChEBI" id="CHEBI:16526"/>
        <dbReference type="ChEBI" id="CHEBI:33019"/>
        <dbReference type="ChEBI" id="CHEBI:37575"/>
        <dbReference type="ChEBI" id="CHEBI:57841"/>
        <dbReference type="ChEBI" id="CHEBI:62899"/>
        <dbReference type="EC" id="2.5.1.3"/>
    </reaction>
</comment>
<evidence type="ECO:0000256" key="4">
    <source>
        <dbReference type="ARBA" id="ARBA00022842"/>
    </source>
</evidence>
<comment type="pathway">
    <text evidence="1 9 11">Cofactor biosynthesis; thiamine diphosphate biosynthesis; thiamine phosphate from 4-amino-2-methyl-5-diphosphomethylpyrimidine and 4-methyl-5-(2-phosphoethyl)-thiazole: step 1/1.</text>
</comment>
<comment type="similarity">
    <text evidence="9 10">Belongs to the thiamine-phosphate synthase family.</text>
</comment>
<dbReference type="HAMAP" id="MF_00097">
    <property type="entry name" value="TMP_synthase"/>
    <property type="match status" value="1"/>
</dbReference>
<evidence type="ECO:0000256" key="11">
    <source>
        <dbReference type="RuleBase" id="RU004253"/>
    </source>
</evidence>
<dbReference type="PANTHER" id="PTHR20857:SF23">
    <property type="entry name" value="THIAMINE BIOSYNTHETIC BIFUNCTIONAL ENZYME"/>
    <property type="match status" value="1"/>
</dbReference>
<comment type="cofactor">
    <cofactor evidence="9">
        <name>Mg(2+)</name>
        <dbReference type="ChEBI" id="CHEBI:18420"/>
    </cofactor>
    <text evidence="9">Binds 1 Mg(2+) ion per subunit.</text>
</comment>
<keyword evidence="5 9" id="KW-0784">Thiamine biosynthesis</keyword>
<dbReference type="InterPro" id="IPR036206">
    <property type="entry name" value="ThiamineP_synth_sf"/>
</dbReference>
<feature type="binding site" evidence="9">
    <location>
        <position position="68"/>
    </location>
    <ligand>
        <name>4-amino-2-methyl-5-(diphosphooxymethyl)pyrimidine</name>
        <dbReference type="ChEBI" id="CHEBI:57841"/>
    </ligand>
</feature>
<dbReference type="GO" id="GO:0009229">
    <property type="term" value="P:thiamine diphosphate biosynthetic process"/>
    <property type="evidence" value="ECO:0007669"/>
    <property type="project" value="UniProtKB-UniRule"/>
</dbReference>
<evidence type="ECO:0000256" key="5">
    <source>
        <dbReference type="ARBA" id="ARBA00022977"/>
    </source>
</evidence>
<gene>
    <name evidence="9 13" type="primary">thiE</name>
    <name evidence="13" type="ORF">ENU66_00825</name>
</gene>
<feature type="domain" description="Thiamine phosphate synthase/TenI" evidence="12">
    <location>
        <begin position="7"/>
        <end position="187"/>
    </location>
</feature>
<dbReference type="Pfam" id="PF02581">
    <property type="entry name" value="TMP-TENI"/>
    <property type="match status" value="1"/>
</dbReference>
<comment type="catalytic activity">
    <reaction evidence="6 9 10">
        <text>4-methyl-5-(2-phosphooxyethyl)-thiazole + 4-amino-2-methyl-5-(diphosphooxymethyl)pyrimidine + H(+) = thiamine phosphate + diphosphate</text>
        <dbReference type="Rhea" id="RHEA:22328"/>
        <dbReference type="ChEBI" id="CHEBI:15378"/>
        <dbReference type="ChEBI" id="CHEBI:33019"/>
        <dbReference type="ChEBI" id="CHEBI:37575"/>
        <dbReference type="ChEBI" id="CHEBI:57841"/>
        <dbReference type="ChEBI" id="CHEBI:58296"/>
        <dbReference type="EC" id="2.5.1.3"/>
    </reaction>
</comment>